<reference evidence="1 2" key="1">
    <citation type="submission" date="2020-08" db="EMBL/GenBank/DDBJ databases">
        <title>Genomic Encyclopedia of Type Strains, Phase IV (KMG-IV): sequencing the most valuable type-strain genomes for metagenomic binning, comparative biology and taxonomic classification.</title>
        <authorList>
            <person name="Goeker M."/>
        </authorList>
    </citation>
    <scope>NUCLEOTIDE SEQUENCE [LARGE SCALE GENOMIC DNA]</scope>
    <source>
        <strain evidence="1 2">DSM 29348</strain>
    </source>
</reference>
<keyword evidence="2" id="KW-1185">Reference proteome</keyword>
<gene>
    <name evidence="1" type="ORF">GGR44_001776</name>
</gene>
<accession>A0A7W6DG24</accession>
<dbReference type="EMBL" id="JACIEB010000003">
    <property type="protein sequence ID" value="MBB3982117.1"/>
    <property type="molecule type" value="Genomic_DNA"/>
</dbReference>
<dbReference type="Proteomes" id="UP000552757">
    <property type="component" value="Unassembled WGS sequence"/>
</dbReference>
<dbReference type="Pfam" id="PF07370">
    <property type="entry name" value="DUF1489"/>
    <property type="match status" value="1"/>
</dbReference>
<comment type="caution">
    <text evidence="1">The sequence shown here is derived from an EMBL/GenBank/DDBJ whole genome shotgun (WGS) entry which is preliminary data.</text>
</comment>
<evidence type="ECO:0008006" key="3">
    <source>
        <dbReference type="Google" id="ProtNLM"/>
    </source>
</evidence>
<organism evidence="1 2">
    <name type="scientific">Sphingobium fontiphilum</name>
    <dbReference type="NCBI Taxonomy" id="944425"/>
    <lineage>
        <taxon>Bacteria</taxon>
        <taxon>Pseudomonadati</taxon>
        <taxon>Pseudomonadota</taxon>
        <taxon>Alphaproteobacteria</taxon>
        <taxon>Sphingomonadales</taxon>
        <taxon>Sphingomonadaceae</taxon>
        <taxon>Sphingobium</taxon>
    </lineage>
</organism>
<name>A0A7W6DG24_9SPHN</name>
<sequence length="144" mass="15810">MQPGPSRAICAPMPLHITKIAFRSESADTLRAWLESHAADGEARLTTRYLPKRADELAGGSLFWIHGGQIVGRSPILGFAETGTGRWWIRLEPRLIAVQPMPRRAHQGWRYLEDDDAPADLDGGDAGATMPTVMLNELARLGLV</sequence>
<dbReference type="InterPro" id="IPR008320">
    <property type="entry name" value="UCP032025"/>
</dbReference>
<evidence type="ECO:0000313" key="1">
    <source>
        <dbReference type="EMBL" id="MBB3982117.1"/>
    </source>
</evidence>
<dbReference type="PIRSF" id="PIRSF032025">
    <property type="entry name" value="UCP032025"/>
    <property type="match status" value="1"/>
</dbReference>
<dbReference type="AlphaFoldDB" id="A0A7W6DG24"/>
<evidence type="ECO:0000313" key="2">
    <source>
        <dbReference type="Proteomes" id="UP000552757"/>
    </source>
</evidence>
<proteinExistence type="predicted"/>
<protein>
    <recommendedName>
        <fullName evidence="3">DUF1489 family protein</fullName>
    </recommendedName>
</protein>